<dbReference type="FunFam" id="3.90.230.10:FF:000009">
    <property type="entry name" value="xaa-Pro aminopeptidase 2"/>
    <property type="match status" value="1"/>
</dbReference>
<protein>
    <submittedName>
        <fullName evidence="7">Aminopeptidase P family protein</fullName>
    </submittedName>
</protein>
<dbReference type="Pfam" id="PF00557">
    <property type="entry name" value="Peptidase_M24"/>
    <property type="match status" value="1"/>
</dbReference>
<dbReference type="AlphaFoldDB" id="A0A9D1M3D5"/>
<dbReference type="Proteomes" id="UP000824107">
    <property type="component" value="Unassembled WGS sequence"/>
</dbReference>
<keyword evidence="2" id="KW-0479">Metal-binding</keyword>
<keyword evidence="3" id="KW-0378">Hydrolase</keyword>
<feature type="domain" description="Creatinase N-terminal" evidence="5">
    <location>
        <begin position="3"/>
        <end position="120"/>
    </location>
</feature>
<evidence type="ECO:0000256" key="3">
    <source>
        <dbReference type="ARBA" id="ARBA00022801"/>
    </source>
</evidence>
<dbReference type="GO" id="GO:0005737">
    <property type="term" value="C:cytoplasm"/>
    <property type="evidence" value="ECO:0007669"/>
    <property type="project" value="UniProtKB-ARBA"/>
</dbReference>
<keyword evidence="7" id="KW-0031">Aminopeptidase</keyword>
<evidence type="ECO:0000256" key="2">
    <source>
        <dbReference type="ARBA" id="ARBA00022723"/>
    </source>
</evidence>
<dbReference type="InterPro" id="IPR032416">
    <property type="entry name" value="Peptidase_M24_C"/>
</dbReference>
<accession>A0A9D1M3D5</accession>
<comment type="similarity">
    <text evidence="1">Belongs to the peptidase M24B family.</text>
</comment>
<feature type="domain" description="Peptidase M24 C-terminal" evidence="6">
    <location>
        <begin position="512"/>
        <end position="572"/>
    </location>
</feature>
<evidence type="ECO:0000259" key="6">
    <source>
        <dbReference type="Pfam" id="PF16188"/>
    </source>
</evidence>
<evidence type="ECO:0000259" key="4">
    <source>
        <dbReference type="Pfam" id="PF00557"/>
    </source>
</evidence>
<name>A0A9D1M3D5_9PROT</name>
<reference evidence="7" key="2">
    <citation type="journal article" date="2021" name="PeerJ">
        <title>Extensive microbial diversity within the chicken gut microbiome revealed by metagenomics and culture.</title>
        <authorList>
            <person name="Gilroy R."/>
            <person name="Ravi A."/>
            <person name="Getino M."/>
            <person name="Pursley I."/>
            <person name="Horton D.L."/>
            <person name="Alikhan N.F."/>
            <person name="Baker D."/>
            <person name="Gharbi K."/>
            <person name="Hall N."/>
            <person name="Watson M."/>
            <person name="Adriaenssens E.M."/>
            <person name="Foster-Nyarko E."/>
            <person name="Jarju S."/>
            <person name="Secka A."/>
            <person name="Antonio M."/>
            <person name="Oren A."/>
            <person name="Chaudhuri R.R."/>
            <person name="La Ragione R."/>
            <person name="Hildebrand F."/>
            <person name="Pallen M.J."/>
        </authorList>
    </citation>
    <scope>NUCLEOTIDE SEQUENCE</scope>
    <source>
        <strain evidence="7">ChiW3-316</strain>
    </source>
</reference>
<dbReference type="Gene3D" id="3.40.350.10">
    <property type="entry name" value="Creatinase/prolidase N-terminal domain"/>
    <property type="match status" value="2"/>
</dbReference>
<reference evidence="7" key="1">
    <citation type="submission" date="2020-10" db="EMBL/GenBank/DDBJ databases">
        <authorList>
            <person name="Gilroy R."/>
        </authorList>
    </citation>
    <scope>NUCLEOTIDE SEQUENCE</scope>
    <source>
        <strain evidence="7">ChiW3-316</strain>
    </source>
</reference>
<dbReference type="InterPro" id="IPR036005">
    <property type="entry name" value="Creatinase/aminopeptidase-like"/>
</dbReference>
<keyword evidence="7" id="KW-0645">Protease</keyword>
<evidence type="ECO:0000313" key="8">
    <source>
        <dbReference type="Proteomes" id="UP000824107"/>
    </source>
</evidence>
<dbReference type="PANTHER" id="PTHR43763">
    <property type="entry name" value="XAA-PRO AMINOPEPTIDASE 1"/>
    <property type="match status" value="1"/>
</dbReference>
<proteinExistence type="inferred from homology"/>
<organism evidence="7 8">
    <name type="scientific">Candidatus Scatocola faecipullorum</name>
    <dbReference type="NCBI Taxonomy" id="2840917"/>
    <lineage>
        <taxon>Bacteria</taxon>
        <taxon>Pseudomonadati</taxon>
        <taxon>Pseudomonadota</taxon>
        <taxon>Alphaproteobacteria</taxon>
        <taxon>Rhodospirillales</taxon>
        <taxon>Rhodospirillaceae</taxon>
        <taxon>Rhodospirillaceae incertae sedis</taxon>
        <taxon>Candidatus Scatocola</taxon>
    </lineage>
</organism>
<comment type="caution">
    <text evidence="7">The sequence shown here is derived from an EMBL/GenBank/DDBJ whole genome shotgun (WGS) entry which is preliminary data.</text>
</comment>
<dbReference type="SUPFAM" id="SSF55920">
    <property type="entry name" value="Creatinase/aminopeptidase"/>
    <property type="match status" value="1"/>
</dbReference>
<dbReference type="CDD" id="cd01085">
    <property type="entry name" value="APP"/>
    <property type="match status" value="1"/>
</dbReference>
<sequence>MKLADLQKKLKPAKLDGYLVTRNNMFLNQDVRNDENLVRLLTGFTGSDGSLLILRDKAILFVDGRYELQAPRETDSREVEVFCTKDCSFHRWLAQNTQDLTRFRLGINPWCLTQTEKEALSVNCISVSAVPDFLPPMLSADAANVFEHKLEFAGESAAEKIGRLCNALLREKADAAFFSLADDVSWLFNLRSDALPETPILRAMALVEKNGKAWLFGNNLNTGNLKLDYPLLALSEIPAVLRRFKKKKIMLDPDANAAALLEILKTNQTDIISAPDKIQQFKAVKNPVELAGIRRAHLRDGVAVTKFLCWLDANRQRKTELDIVEKLHAFRAKGDNYFSESFATIAASGPNGAVVHYHPDSHSNRRLDDNSLLLLDSGAQYEDGTTDVTRTVALGVPSREMAENFTLVLKAHIALSSAVFPTHTPGGALDVLARAPLWNAGKDYNHGTGHGVGCFLNVHEGPQRISRSNGAYPLAAGMITSVEPGYYEENRYGIRIENLVEITDAAPELPAGYLKFKNLTLIPIDKRLINKYLLNDGEIDWLNNYHRQVEEALSPYLTAAERNWLQEACSPL</sequence>
<dbReference type="PANTHER" id="PTHR43763:SF6">
    <property type="entry name" value="XAA-PRO AMINOPEPTIDASE 1"/>
    <property type="match status" value="1"/>
</dbReference>
<evidence type="ECO:0000313" key="7">
    <source>
        <dbReference type="EMBL" id="HIU52872.1"/>
    </source>
</evidence>
<dbReference type="Pfam" id="PF16188">
    <property type="entry name" value="Peptidase_M24_C"/>
    <property type="match status" value="1"/>
</dbReference>
<dbReference type="InterPro" id="IPR000587">
    <property type="entry name" value="Creatinase_N"/>
</dbReference>
<dbReference type="InterPro" id="IPR050422">
    <property type="entry name" value="X-Pro_aminopeptidase_P"/>
</dbReference>
<dbReference type="Pfam" id="PF01321">
    <property type="entry name" value="Creatinase_N"/>
    <property type="match status" value="1"/>
</dbReference>
<dbReference type="InterPro" id="IPR033740">
    <property type="entry name" value="Pept_M24B"/>
</dbReference>
<dbReference type="InterPro" id="IPR029149">
    <property type="entry name" value="Creatin/AminoP/Spt16_N"/>
</dbReference>
<dbReference type="Gene3D" id="3.90.230.10">
    <property type="entry name" value="Creatinase/methionine aminopeptidase superfamily"/>
    <property type="match status" value="1"/>
</dbReference>
<dbReference type="InterPro" id="IPR000994">
    <property type="entry name" value="Pept_M24"/>
</dbReference>
<dbReference type="GO" id="GO:0070006">
    <property type="term" value="F:metalloaminopeptidase activity"/>
    <property type="evidence" value="ECO:0007669"/>
    <property type="project" value="InterPro"/>
</dbReference>
<dbReference type="SUPFAM" id="SSF53092">
    <property type="entry name" value="Creatinase/prolidase N-terminal domain"/>
    <property type="match status" value="1"/>
</dbReference>
<dbReference type="GO" id="GO:0046872">
    <property type="term" value="F:metal ion binding"/>
    <property type="evidence" value="ECO:0007669"/>
    <property type="project" value="UniProtKB-KW"/>
</dbReference>
<dbReference type="Pfam" id="PF16189">
    <property type="entry name" value="Creatinase_N_2"/>
    <property type="match status" value="1"/>
</dbReference>
<gene>
    <name evidence="7" type="ORF">IAD20_02200</name>
</gene>
<feature type="domain" description="Peptidase M24" evidence="4">
    <location>
        <begin position="292"/>
        <end position="504"/>
    </location>
</feature>
<dbReference type="EMBL" id="DVNC01000020">
    <property type="protein sequence ID" value="HIU52872.1"/>
    <property type="molecule type" value="Genomic_DNA"/>
</dbReference>
<evidence type="ECO:0000259" key="5">
    <source>
        <dbReference type="Pfam" id="PF01321"/>
    </source>
</evidence>
<evidence type="ECO:0000256" key="1">
    <source>
        <dbReference type="ARBA" id="ARBA00008766"/>
    </source>
</evidence>